<accession>A0A1D3D0N2</accession>
<dbReference type="AlphaFoldDB" id="A0A1D3D0N2"/>
<dbReference type="GO" id="GO:0005730">
    <property type="term" value="C:nucleolus"/>
    <property type="evidence" value="ECO:0007669"/>
    <property type="project" value="InterPro"/>
</dbReference>
<reference evidence="2 3" key="1">
    <citation type="journal article" date="2016" name="BMC Genomics">
        <title>Comparative genomics reveals Cyclospora cayetanensis possesses coccidia-like metabolism and invasion components but unique surface antigens.</title>
        <authorList>
            <person name="Liu S."/>
            <person name="Wang L."/>
            <person name="Zheng H."/>
            <person name="Xu Z."/>
            <person name="Roellig D.M."/>
            <person name="Li N."/>
            <person name="Frace M.A."/>
            <person name="Tang K."/>
            <person name="Arrowood M.J."/>
            <person name="Moss D.M."/>
            <person name="Zhang L."/>
            <person name="Feng Y."/>
            <person name="Xiao L."/>
        </authorList>
    </citation>
    <scope>NUCLEOTIDE SEQUENCE [LARGE SCALE GENOMIC DNA]</scope>
    <source>
        <strain evidence="2 3">CHN_HEN01</strain>
    </source>
</reference>
<dbReference type="PANTHER" id="PTHR16038">
    <property type="entry name" value="NOP SEVEN ASSOCIATED PROTEIN 1"/>
    <property type="match status" value="1"/>
</dbReference>
<comment type="caution">
    <text evidence="2">The sequence shown here is derived from an EMBL/GenBank/DDBJ whole genome shotgun (WGS) entry which is preliminary data.</text>
</comment>
<dbReference type="SUPFAM" id="SSF50978">
    <property type="entry name" value="WD40 repeat-like"/>
    <property type="match status" value="1"/>
</dbReference>
<dbReference type="Gene3D" id="2.130.10.10">
    <property type="entry name" value="YVTN repeat-like/Quinoprotein amine dehydrogenase"/>
    <property type="match status" value="1"/>
</dbReference>
<dbReference type="InterPro" id="IPR036322">
    <property type="entry name" value="WD40_repeat_dom_sf"/>
</dbReference>
<dbReference type="InterPro" id="IPR015943">
    <property type="entry name" value="WD40/YVTN_repeat-like_dom_sf"/>
</dbReference>
<sequence length="800" mass="85709">MDILGTAATECAGDARLWLGEKRIFAAIAKERQSHIRKGHREIQSMAGIASCSVALWRHADCEPTKRTGITLPVCLRELHIKLPLPDLLAHVEIILSWLLSFVVLLAAGSGFGEMEFVVGDQSGLCKELFCSTGGNRRTRIIKKAKQDRSLAVTALCWTGPSGGSEVSEVALGRACGTVEAFATSSVVCESPLAVSASPGESPLDVPLRCFQLPSTPVSLSVIGSEAARAYTRSLICKSWLGSGITPGEAALRDELLPSDIDSGEADSSGSSSRSLLLAVGQKGHTCVVDWEGSFSARIIEQTSVTAGLLPDSRFGEGLTHVAVHFRPVEKEHSSDDSVLQRTPFESSFCCRAAYLLPGPVAAASSHPLCHSLLAFGGKENDAKVLDLDYGKILWTAKNVKHSFLGLRSDVAVTQIDWLLPVHPMVLAVGTAKGAMRFYDLRCQRRPVLEVCGATQENRPVTALCIRPTAEILRQKTDIRLALRSASETLASSSGFGQSKGALHAQDCAAGRNVLADSPIRHVFGDNANTKAAQDLLACCSGKDTATVYYADSYGMVYGLRVMGGTALLRLADKTCPKYNPSSYRSSGNVQLADQPDEIKRKLIVSMLEKQRERLISKKNDHPISIASCIDLQLAAVPIGGFKGVMGAVVGLALDPAGERLLAVGMGRHAYIFDAKSRKLCFQVFLKQKLTCVLSGGGDAAGGVKHCTPSRAEVSSKAGGKTDSSSAESESDSDSGDSAIPGSDAEKRRRRILKELHAVPHDKVQEQGYNEHTDMGPSSRKRKHRPVEEPGNRRPKPHTK</sequence>
<dbReference type="EMBL" id="JROU02001239">
    <property type="protein sequence ID" value="OEH77014.1"/>
    <property type="molecule type" value="Genomic_DNA"/>
</dbReference>
<dbReference type="VEuPathDB" id="ToxoDB:cyc_01878"/>
<dbReference type="Proteomes" id="UP000095192">
    <property type="component" value="Unassembled WGS sequence"/>
</dbReference>
<feature type="compositionally biased region" description="Basic and acidic residues" evidence="1">
    <location>
        <begin position="753"/>
        <end position="774"/>
    </location>
</feature>
<dbReference type="GO" id="GO:0042273">
    <property type="term" value="P:ribosomal large subunit biogenesis"/>
    <property type="evidence" value="ECO:0007669"/>
    <property type="project" value="InterPro"/>
</dbReference>
<dbReference type="InParanoid" id="A0A1D3D0N2"/>
<dbReference type="GO" id="GO:0030687">
    <property type="term" value="C:preribosome, large subunit precursor"/>
    <property type="evidence" value="ECO:0007669"/>
    <property type="project" value="TreeGrafter"/>
</dbReference>
<evidence type="ECO:0000313" key="2">
    <source>
        <dbReference type="EMBL" id="OEH77014.1"/>
    </source>
</evidence>
<proteinExistence type="predicted"/>
<evidence type="ECO:0000256" key="1">
    <source>
        <dbReference type="SAM" id="MobiDB-lite"/>
    </source>
</evidence>
<keyword evidence="3" id="KW-1185">Reference proteome</keyword>
<gene>
    <name evidence="2" type="ORF">cyc_01878</name>
</gene>
<dbReference type="PANTHER" id="PTHR16038:SF4">
    <property type="entry name" value="WD REPEAT-CONTAINING PROTEIN 74"/>
    <property type="match status" value="1"/>
</dbReference>
<organism evidence="2 3">
    <name type="scientific">Cyclospora cayetanensis</name>
    <dbReference type="NCBI Taxonomy" id="88456"/>
    <lineage>
        <taxon>Eukaryota</taxon>
        <taxon>Sar</taxon>
        <taxon>Alveolata</taxon>
        <taxon>Apicomplexa</taxon>
        <taxon>Conoidasida</taxon>
        <taxon>Coccidia</taxon>
        <taxon>Eucoccidiorida</taxon>
        <taxon>Eimeriorina</taxon>
        <taxon>Eimeriidae</taxon>
        <taxon>Cyclospora</taxon>
    </lineage>
</organism>
<name>A0A1D3D0N2_9EIME</name>
<dbReference type="InterPro" id="IPR037379">
    <property type="entry name" value="WDR74/Nsa1"/>
</dbReference>
<dbReference type="VEuPathDB" id="ToxoDB:LOC34618809"/>
<feature type="region of interest" description="Disordered" evidence="1">
    <location>
        <begin position="700"/>
        <end position="800"/>
    </location>
</feature>
<protein>
    <submittedName>
        <fullName evidence="2">Uncharacterized protein</fullName>
    </submittedName>
</protein>
<evidence type="ECO:0000313" key="3">
    <source>
        <dbReference type="Proteomes" id="UP000095192"/>
    </source>
</evidence>